<reference evidence="3" key="1">
    <citation type="journal article" date="2013" name="Nature">
        <title>Pan genome of the phytoplankton Emiliania underpins its global distribution.</title>
        <authorList>
            <person name="Read B.A."/>
            <person name="Kegel J."/>
            <person name="Klute M.J."/>
            <person name="Kuo A."/>
            <person name="Lefebvre S.C."/>
            <person name="Maumus F."/>
            <person name="Mayer C."/>
            <person name="Miller J."/>
            <person name="Monier A."/>
            <person name="Salamov A."/>
            <person name="Young J."/>
            <person name="Aguilar M."/>
            <person name="Claverie J.M."/>
            <person name="Frickenhaus S."/>
            <person name="Gonzalez K."/>
            <person name="Herman E.K."/>
            <person name="Lin Y.C."/>
            <person name="Napier J."/>
            <person name="Ogata H."/>
            <person name="Sarno A.F."/>
            <person name="Shmutz J."/>
            <person name="Schroeder D."/>
            <person name="de Vargas C."/>
            <person name="Verret F."/>
            <person name="von Dassow P."/>
            <person name="Valentin K."/>
            <person name="Van de Peer Y."/>
            <person name="Wheeler G."/>
            <person name="Dacks J.B."/>
            <person name="Delwiche C.F."/>
            <person name="Dyhrman S.T."/>
            <person name="Glockner G."/>
            <person name="John U."/>
            <person name="Richards T."/>
            <person name="Worden A.Z."/>
            <person name="Zhang X."/>
            <person name="Grigoriev I.V."/>
            <person name="Allen A.E."/>
            <person name="Bidle K."/>
            <person name="Borodovsky M."/>
            <person name="Bowler C."/>
            <person name="Brownlee C."/>
            <person name="Cock J.M."/>
            <person name="Elias M."/>
            <person name="Gladyshev V.N."/>
            <person name="Groth M."/>
            <person name="Guda C."/>
            <person name="Hadaegh A."/>
            <person name="Iglesias-Rodriguez M.D."/>
            <person name="Jenkins J."/>
            <person name="Jones B.M."/>
            <person name="Lawson T."/>
            <person name="Leese F."/>
            <person name="Lindquist E."/>
            <person name="Lobanov A."/>
            <person name="Lomsadze A."/>
            <person name="Malik S.B."/>
            <person name="Marsh M.E."/>
            <person name="Mackinder L."/>
            <person name="Mock T."/>
            <person name="Mueller-Roeber B."/>
            <person name="Pagarete A."/>
            <person name="Parker M."/>
            <person name="Probert I."/>
            <person name="Quesneville H."/>
            <person name="Raines C."/>
            <person name="Rensing S.A."/>
            <person name="Riano-Pachon D.M."/>
            <person name="Richier S."/>
            <person name="Rokitta S."/>
            <person name="Shiraiwa Y."/>
            <person name="Soanes D.M."/>
            <person name="van der Giezen M."/>
            <person name="Wahlund T.M."/>
            <person name="Williams B."/>
            <person name="Wilson W."/>
            <person name="Wolfe G."/>
            <person name="Wurch L.L."/>
        </authorList>
    </citation>
    <scope>NUCLEOTIDE SEQUENCE</scope>
</reference>
<dbReference type="InterPro" id="IPR029058">
    <property type="entry name" value="AB_hydrolase_fold"/>
</dbReference>
<protein>
    <recommendedName>
        <fullName evidence="1">AB hydrolase-1 domain-containing protein</fullName>
    </recommendedName>
</protein>
<dbReference type="Pfam" id="PF12697">
    <property type="entry name" value="Abhydrolase_6"/>
    <property type="match status" value="1"/>
</dbReference>
<reference evidence="2" key="2">
    <citation type="submission" date="2024-10" db="UniProtKB">
        <authorList>
            <consortium name="EnsemblProtists"/>
        </authorList>
    </citation>
    <scope>IDENTIFICATION</scope>
</reference>
<evidence type="ECO:0000313" key="3">
    <source>
        <dbReference type="Proteomes" id="UP000013827"/>
    </source>
</evidence>
<dbReference type="RefSeq" id="XP_005770325.1">
    <property type="nucleotide sequence ID" value="XM_005770268.1"/>
</dbReference>
<name>A0A0D3J311_EMIH1</name>
<feature type="domain" description="AB hydrolase-1" evidence="1">
    <location>
        <begin position="29"/>
        <end position="271"/>
    </location>
</feature>
<keyword evidence="3" id="KW-1185">Reference proteome</keyword>
<sequence length="281" mass="29564">MSARAASAITALAGHRAVLIPAASDFTPLVLIGGTGQWVDSWTTHISGFRDRPLLLYETAGQGKVAHDLSDMTLTRHTRDLQAVLAAAGWADRPVDLAGFSFGGRLAMAAAASGGLQVRRVVSTAVASRRTARGRFALRGCLASLRSGDMQGFGYQITLASYSSSFLAEHEARVPKWVDALARECTSEGVGAIIAETLATEEEEHPLHTERLASRIASAGAVEGGLIISGTEDAFSTLSSGADLARVAGWEHLPIEGAAHAVPLEKPRAWRDAVKGFLAKP</sequence>
<evidence type="ECO:0000313" key="2">
    <source>
        <dbReference type="EnsemblProtists" id="EOD17896"/>
    </source>
</evidence>
<evidence type="ECO:0000259" key="1">
    <source>
        <dbReference type="Pfam" id="PF12697"/>
    </source>
</evidence>
<dbReference type="Proteomes" id="UP000013827">
    <property type="component" value="Unassembled WGS sequence"/>
</dbReference>
<dbReference type="KEGG" id="ehx:EMIHUDRAFT_209930"/>
<dbReference type="HOGENOM" id="CLU_020336_50_2_1"/>
<dbReference type="PaxDb" id="2903-EOD17896"/>
<dbReference type="Gene3D" id="3.40.50.1820">
    <property type="entry name" value="alpha/beta hydrolase"/>
    <property type="match status" value="1"/>
</dbReference>
<dbReference type="AlphaFoldDB" id="A0A0D3J311"/>
<dbReference type="GeneID" id="17263925"/>
<dbReference type="SUPFAM" id="SSF53474">
    <property type="entry name" value="alpha/beta-Hydrolases"/>
    <property type="match status" value="1"/>
</dbReference>
<dbReference type="InterPro" id="IPR000073">
    <property type="entry name" value="AB_hydrolase_1"/>
</dbReference>
<organism evidence="2 3">
    <name type="scientific">Emiliania huxleyi (strain CCMP1516)</name>
    <dbReference type="NCBI Taxonomy" id="280463"/>
    <lineage>
        <taxon>Eukaryota</taxon>
        <taxon>Haptista</taxon>
        <taxon>Haptophyta</taxon>
        <taxon>Prymnesiophyceae</taxon>
        <taxon>Isochrysidales</taxon>
        <taxon>Noelaerhabdaceae</taxon>
        <taxon>Emiliania</taxon>
    </lineage>
</organism>
<dbReference type="EnsemblProtists" id="EOD17896">
    <property type="protein sequence ID" value="EOD17896"/>
    <property type="gene ID" value="EMIHUDRAFT_209930"/>
</dbReference>
<accession>A0A0D3J311</accession>
<dbReference type="eggNOG" id="ENOG502SH0T">
    <property type="taxonomic scope" value="Eukaryota"/>
</dbReference>
<proteinExistence type="predicted"/>